<sequence>MAAVSLTARRLWGAEAGRHAALAAGGMAWIVANSHFLSLDMGVSFFLTAALCGFLLAQRAEASREETRWAMWLTWAAMAGATLSKGLIGLLIPAPRWCCTAWSTGNGRSGNGCTGSAASRCFSR</sequence>
<organism evidence="9 10">
    <name type="scientific">Chromobacterium violaceum</name>
    <dbReference type="NCBI Taxonomy" id="536"/>
    <lineage>
        <taxon>Bacteria</taxon>
        <taxon>Pseudomonadati</taxon>
        <taxon>Pseudomonadota</taxon>
        <taxon>Betaproteobacteria</taxon>
        <taxon>Neisseriales</taxon>
        <taxon>Chromobacteriaceae</taxon>
        <taxon>Chromobacterium</taxon>
    </lineage>
</organism>
<evidence type="ECO:0000256" key="4">
    <source>
        <dbReference type="ARBA" id="ARBA00022692"/>
    </source>
</evidence>
<evidence type="ECO:0000256" key="5">
    <source>
        <dbReference type="ARBA" id="ARBA00022989"/>
    </source>
</evidence>
<evidence type="ECO:0000256" key="1">
    <source>
        <dbReference type="ARBA" id="ARBA00004127"/>
    </source>
</evidence>
<proteinExistence type="predicted"/>
<dbReference type="GO" id="GO:0000030">
    <property type="term" value="F:mannosyltransferase activity"/>
    <property type="evidence" value="ECO:0007669"/>
    <property type="project" value="InterPro"/>
</dbReference>
<keyword evidence="3" id="KW-0808">Transferase</keyword>
<feature type="transmembrane region" description="Helical" evidence="7">
    <location>
        <begin position="36"/>
        <end position="57"/>
    </location>
</feature>
<feature type="domain" description="ArnT-like N-terminal" evidence="8">
    <location>
        <begin position="30"/>
        <end position="99"/>
    </location>
</feature>
<keyword evidence="5 7" id="KW-1133">Transmembrane helix</keyword>
<evidence type="ECO:0000256" key="2">
    <source>
        <dbReference type="ARBA" id="ARBA00022676"/>
    </source>
</evidence>
<evidence type="ECO:0000256" key="3">
    <source>
        <dbReference type="ARBA" id="ARBA00022679"/>
    </source>
</evidence>
<evidence type="ECO:0000256" key="6">
    <source>
        <dbReference type="ARBA" id="ARBA00023136"/>
    </source>
</evidence>
<gene>
    <name evidence="9" type="ORF">NCTC9695_01040</name>
</gene>
<comment type="subcellular location">
    <subcellularLocation>
        <location evidence="1">Endomembrane system</location>
        <topology evidence="1">Multi-pass membrane protein</topology>
    </subcellularLocation>
</comment>
<keyword evidence="4 7" id="KW-0812">Transmembrane</keyword>
<dbReference type="Pfam" id="PF02366">
    <property type="entry name" value="PMT"/>
    <property type="match status" value="1"/>
</dbReference>
<evidence type="ECO:0000313" key="9">
    <source>
        <dbReference type="EMBL" id="VEB40638.1"/>
    </source>
</evidence>
<reference evidence="9 10" key="1">
    <citation type="submission" date="2018-12" db="EMBL/GenBank/DDBJ databases">
        <authorList>
            <consortium name="Pathogen Informatics"/>
        </authorList>
    </citation>
    <scope>NUCLEOTIDE SEQUENCE [LARGE SCALE GENOMIC DNA]</scope>
    <source>
        <strain evidence="9 10">NCTC9695</strain>
    </source>
</reference>
<protein>
    <recommendedName>
        <fullName evidence="8">ArnT-like N-terminal domain-containing protein</fullName>
    </recommendedName>
</protein>
<dbReference type="GO" id="GO:0012505">
    <property type="term" value="C:endomembrane system"/>
    <property type="evidence" value="ECO:0007669"/>
    <property type="project" value="UniProtKB-SubCell"/>
</dbReference>
<dbReference type="AlphaFoldDB" id="A0A447T728"/>
<evidence type="ECO:0000256" key="7">
    <source>
        <dbReference type="SAM" id="Phobius"/>
    </source>
</evidence>
<dbReference type="GO" id="GO:0006493">
    <property type="term" value="P:protein O-linked glycosylation"/>
    <property type="evidence" value="ECO:0007669"/>
    <property type="project" value="InterPro"/>
</dbReference>
<keyword evidence="2" id="KW-0328">Glycosyltransferase</keyword>
<dbReference type="EMBL" id="LR134182">
    <property type="protein sequence ID" value="VEB40638.1"/>
    <property type="molecule type" value="Genomic_DNA"/>
</dbReference>
<keyword evidence="6 7" id="KW-0472">Membrane</keyword>
<feature type="transmembrane region" description="Helical" evidence="7">
    <location>
        <begin position="69"/>
        <end position="92"/>
    </location>
</feature>
<dbReference type="InterPro" id="IPR003342">
    <property type="entry name" value="ArnT-like_N"/>
</dbReference>
<evidence type="ECO:0000313" key="10">
    <source>
        <dbReference type="Proteomes" id="UP000275777"/>
    </source>
</evidence>
<evidence type="ECO:0000259" key="8">
    <source>
        <dbReference type="Pfam" id="PF02366"/>
    </source>
</evidence>
<accession>A0A447T728</accession>
<dbReference type="GO" id="GO:0016020">
    <property type="term" value="C:membrane"/>
    <property type="evidence" value="ECO:0007669"/>
    <property type="project" value="InterPro"/>
</dbReference>
<dbReference type="Proteomes" id="UP000275777">
    <property type="component" value="Chromosome"/>
</dbReference>
<name>A0A447T728_CHRVL</name>